<gene>
    <name evidence="1" type="ORF">Patl1_13472</name>
</gene>
<evidence type="ECO:0000313" key="1">
    <source>
        <dbReference type="EMBL" id="KAJ0090078.1"/>
    </source>
</evidence>
<proteinExistence type="predicted"/>
<protein>
    <submittedName>
        <fullName evidence="1">Uncharacterized protein</fullName>
    </submittedName>
</protein>
<dbReference type="Proteomes" id="UP001164250">
    <property type="component" value="Chromosome 8"/>
</dbReference>
<accession>A0ACC1ATT6</accession>
<dbReference type="EMBL" id="CM047904">
    <property type="protein sequence ID" value="KAJ0090078.1"/>
    <property type="molecule type" value="Genomic_DNA"/>
</dbReference>
<reference evidence="2" key="1">
    <citation type="journal article" date="2023" name="G3 (Bethesda)">
        <title>Genome assembly and association tests identify interacting loci associated with vigor, precocity, and sex in interspecific pistachio rootstocks.</title>
        <authorList>
            <person name="Palmer W."/>
            <person name="Jacygrad E."/>
            <person name="Sagayaradj S."/>
            <person name="Cavanaugh K."/>
            <person name="Han R."/>
            <person name="Bertier L."/>
            <person name="Beede B."/>
            <person name="Kafkas S."/>
            <person name="Golino D."/>
            <person name="Preece J."/>
            <person name="Michelmore R."/>
        </authorList>
    </citation>
    <scope>NUCLEOTIDE SEQUENCE [LARGE SCALE GENOMIC DNA]</scope>
</reference>
<evidence type="ECO:0000313" key="2">
    <source>
        <dbReference type="Proteomes" id="UP001164250"/>
    </source>
</evidence>
<keyword evidence="2" id="KW-1185">Reference proteome</keyword>
<sequence>MIQHTLTTTTTTNLTRVTVVYPLPPPLNQASGACAPPLAGEWPWNETRSNRPASCTCTGPLAREWSFSAGQIEPAAAQEPQVPARFRQQRGSHGGTCSVQVTAVTAKGRVRREKEKKIK</sequence>
<organism evidence="1 2">
    <name type="scientific">Pistacia atlantica</name>
    <dbReference type="NCBI Taxonomy" id="434234"/>
    <lineage>
        <taxon>Eukaryota</taxon>
        <taxon>Viridiplantae</taxon>
        <taxon>Streptophyta</taxon>
        <taxon>Embryophyta</taxon>
        <taxon>Tracheophyta</taxon>
        <taxon>Spermatophyta</taxon>
        <taxon>Magnoliopsida</taxon>
        <taxon>eudicotyledons</taxon>
        <taxon>Gunneridae</taxon>
        <taxon>Pentapetalae</taxon>
        <taxon>rosids</taxon>
        <taxon>malvids</taxon>
        <taxon>Sapindales</taxon>
        <taxon>Anacardiaceae</taxon>
        <taxon>Pistacia</taxon>
    </lineage>
</organism>
<comment type="caution">
    <text evidence="1">The sequence shown here is derived from an EMBL/GenBank/DDBJ whole genome shotgun (WGS) entry which is preliminary data.</text>
</comment>
<name>A0ACC1ATT6_9ROSI</name>